<accession>A0ABP9KYU8</accession>
<organism evidence="2 3">
    <name type="scientific">Streptomyces similanensis</name>
    <dbReference type="NCBI Taxonomy" id="1274988"/>
    <lineage>
        <taxon>Bacteria</taxon>
        <taxon>Bacillati</taxon>
        <taxon>Actinomycetota</taxon>
        <taxon>Actinomycetes</taxon>
        <taxon>Kitasatosporales</taxon>
        <taxon>Streptomycetaceae</taxon>
        <taxon>Streptomyces</taxon>
    </lineage>
</organism>
<dbReference type="Proteomes" id="UP001500124">
    <property type="component" value="Unassembled WGS sequence"/>
</dbReference>
<evidence type="ECO:0000313" key="3">
    <source>
        <dbReference type="Proteomes" id="UP001500124"/>
    </source>
</evidence>
<proteinExistence type="predicted"/>
<reference evidence="3" key="1">
    <citation type="journal article" date="2019" name="Int. J. Syst. Evol. Microbiol.">
        <title>The Global Catalogue of Microorganisms (GCM) 10K type strain sequencing project: providing services to taxonomists for standard genome sequencing and annotation.</title>
        <authorList>
            <consortium name="The Broad Institute Genomics Platform"/>
            <consortium name="The Broad Institute Genome Sequencing Center for Infectious Disease"/>
            <person name="Wu L."/>
            <person name="Ma J."/>
        </authorList>
    </citation>
    <scope>NUCLEOTIDE SEQUENCE [LARGE SCALE GENOMIC DNA]</scope>
    <source>
        <strain evidence="3">JCM 18410</strain>
    </source>
</reference>
<feature type="region of interest" description="Disordered" evidence="1">
    <location>
        <begin position="1"/>
        <end position="80"/>
    </location>
</feature>
<feature type="compositionally biased region" description="Polar residues" evidence="1">
    <location>
        <begin position="41"/>
        <end position="55"/>
    </location>
</feature>
<protein>
    <submittedName>
        <fullName evidence="2">Uncharacterized protein</fullName>
    </submittedName>
</protein>
<sequence length="175" mass="18387">MVIERSEVSPTYDEARGEGPRVAWDEWEQLKATAAERHSTRMQLNQAPGDQNGATSSSSGVSGRLRSDKKAWSTAGQGVGDLRDNIGKALTKLEHGASGLGKDAACSTAAAQKSVYDSWERRVKEISELCDGLADVLEKVGNDQLRTDESIKAGIAGLKAHSEGTSAGGGTGTGR</sequence>
<comment type="caution">
    <text evidence="2">The sequence shown here is derived from an EMBL/GenBank/DDBJ whole genome shotgun (WGS) entry which is preliminary data.</text>
</comment>
<evidence type="ECO:0000313" key="2">
    <source>
        <dbReference type="EMBL" id="GAA5066588.1"/>
    </source>
</evidence>
<name>A0ABP9KYU8_9ACTN</name>
<evidence type="ECO:0000256" key="1">
    <source>
        <dbReference type="SAM" id="MobiDB-lite"/>
    </source>
</evidence>
<keyword evidence="3" id="KW-1185">Reference proteome</keyword>
<feature type="compositionally biased region" description="Basic and acidic residues" evidence="1">
    <location>
        <begin position="1"/>
        <end position="19"/>
    </location>
</feature>
<dbReference type="EMBL" id="BAABKC010000073">
    <property type="protein sequence ID" value="GAA5066588.1"/>
    <property type="molecule type" value="Genomic_DNA"/>
</dbReference>
<gene>
    <name evidence="2" type="ORF">GCM10023336_48420</name>
</gene>